<dbReference type="InterPro" id="IPR002478">
    <property type="entry name" value="PUA"/>
</dbReference>
<protein>
    <submittedName>
        <fullName evidence="6">H/ACA ribonucleoprotein complex subunit dkc1</fullName>
    </submittedName>
</protein>
<dbReference type="InterPro" id="IPR036974">
    <property type="entry name" value="PUA_sf"/>
</dbReference>
<dbReference type="Proteomes" id="UP000286415">
    <property type="component" value="Unassembled WGS sequence"/>
</dbReference>
<dbReference type="GO" id="GO:0003723">
    <property type="term" value="F:RNA binding"/>
    <property type="evidence" value="ECO:0007669"/>
    <property type="project" value="InterPro"/>
</dbReference>
<dbReference type="FunFam" id="3.30.2350.10:FF:000001">
    <property type="entry name" value="H/ACA ribonucleoprotein complex subunit CBF5"/>
    <property type="match status" value="1"/>
</dbReference>
<comment type="caution">
    <text evidence="6">The sequence shown here is derived from an EMBL/GenBank/DDBJ whole genome shotgun (WGS) entry which is preliminary data.</text>
</comment>
<evidence type="ECO:0000313" key="7">
    <source>
        <dbReference type="Proteomes" id="UP000286415"/>
    </source>
</evidence>
<dbReference type="InterPro" id="IPR002501">
    <property type="entry name" value="PsdUridine_synth_N"/>
</dbReference>
<reference evidence="6 7" key="1">
    <citation type="journal article" date="2018" name="Biotechnol. Adv.">
        <title>Improved genomic resources and new bioinformatic workflow for the carcinogenic parasite Clonorchis sinensis: Biotechnological implications.</title>
        <authorList>
            <person name="Wang D."/>
            <person name="Korhonen P.K."/>
            <person name="Gasser R.B."/>
            <person name="Young N.D."/>
        </authorList>
    </citation>
    <scope>NUCLEOTIDE SEQUENCE [LARGE SCALE GENOMIC DNA]</scope>
    <source>
        <strain evidence="6">Cs-k2</strain>
    </source>
</reference>
<dbReference type="InterPro" id="IPR012960">
    <property type="entry name" value="Dyskerin-like"/>
</dbReference>
<dbReference type="CDD" id="cd02572">
    <property type="entry name" value="PseudoU_synth_hDyskerin"/>
    <property type="match status" value="1"/>
</dbReference>
<dbReference type="PANTHER" id="PTHR23127">
    <property type="entry name" value="CENTROMERE/MICROTUBULE BINDING PROTEIN CBF5"/>
    <property type="match status" value="1"/>
</dbReference>
<keyword evidence="2" id="KW-0413">Isomerase</keyword>
<keyword evidence="7" id="KW-1185">Reference proteome</keyword>
<dbReference type="NCBIfam" id="TIGR00451">
    <property type="entry name" value="unchar_dom_2"/>
    <property type="match status" value="1"/>
</dbReference>
<dbReference type="GO" id="GO:0009982">
    <property type="term" value="F:pseudouridine synthase activity"/>
    <property type="evidence" value="ECO:0007669"/>
    <property type="project" value="InterPro"/>
</dbReference>
<dbReference type="Pfam" id="PF01509">
    <property type="entry name" value="TruB_N"/>
    <property type="match status" value="1"/>
</dbReference>
<dbReference type="GO" id="GO:0000495">
    <property type="term" value="P:box H/ACA sno(s)RNA 3'-end processing"/>
    <property type="evidence" value="ECO:0007669"/>
    <property type="project" value="TreeGrafter"/>
</dbReference>
<dbReference type="GO" id="GO:0031120">
    <property type="term" value="P:snRNA pseudouridine synthesis"/>
    <property type="evidence" value="ECO:0007669"/>
    <property type="project" value="TreeGrafter"/>
</dbReference>
<dbReference type="Gene3D" id="3.30.2350.10">
    <property type="entry name" value="Pseudouridine synthase"/>
    <property type="match status" value="1"/>
</dbReference>
<dbReference type="GO" id="GO:0031118">
    <property type="term" value="P:rRNA pseudouridine synthesis"/>
    <property type="evidence" value="ECO:0007669"/>
    <property type="project" value="TreeGrafter"/>
</dbReference>
<dbReference type="InterPro" id="IPR020103">
    <property type="entry name" value="PsdUridine_synth_cat_dom_sf"/>
</dbReference>
<keyword evidence="6" id="KW-0687">Ribonucleoprotein</keyword>
<dbReference type="CDD" id="cd21148">
    <property type="entry name" value="PUA_Cbf5"/>
    <property type="match status" value="1"/>
</dbReference>
<evidence type="ECO:0000313" key="6">
    <source>
        <dbReference type="EMBL" id="KAG5445703.1"/>
    </source>
</evidence>
<evidence type="ECO:0000256" key="1">
    <source>
        <dbReference type="ARBA" id="ARBA00008999"/>
    </source>
</evidence>
<dbReference type="SMART" id="SM01136">
    <property type="entry name" value="DKCLD"/>
    <property type="match status" value="1"/>
</dbReference>
<dbReference type="InterPro" id="IPR004802">
    <property type="entry name" value="tRNA_PsdUridine_synth_B_fam"/>
</dbReference>
<dbReference type="Gene3D" id="2.30.130.10">
    <property type="entry name" value="PUA domain"/>
    <property type="match status" value="1"/>
</dbReference>
<accession>A0A8T1M983</accession>
<dbReference type="SUPFAM" id="SSF88697">
    <property type="entry name" value="PUA domain-like"/>
    <property type="match status" value="1"/>
</dbReference>
<feature type="domain" description="PUA" evidence="4">
    <location>
        <begin position="285"/>
        <end position="359"/>
    </location>
</feature>
<evidence type="ECO:0000256" key="3">
    <source>
        <dbReference type="SAM" id="MobiDB-lite"/>
    </source>
</evidence>
<dbReference type="GO" id="GO:0031429">
    <property type="term" value="C:box H/ACA snoRNP complex"/>
    <property type="evidence" value="ECO:0007669"/>
    <property type="project" value="TreeGrafter"/>
</dbReference>
<evidence type="ECO:0000259" key="4">
    <source>
        <dbReference type="SMART" id="SM00359"/>
    </source>
</evidence>
<sequence length="468" mass="52022">MDTKKSKHKRPKVDVGSLQAAEPVAIVSENKRPTLDCSQWPLLLKNVHLMNVRECHFEADTTGYSPLHRPIEEHIQTGVINLDKPSNPSSHEVVAWVKRALCVGKTGHSGTLDPKVTGCLIVCIDRATRLVKSQQSAGKVYVGIFRLHEALDDYKRVHQAVETLSGALFQRPPLVAAVKRQLRVRTVYENKLLEYDKEKGLGVIRVTCEAGTYVRTLCVHIGLLLGCGGVMEELRRIRSGILTEEDNMVTMHDILDAKWLYDNRRDESYLRRVIMPLEKLLIGHKRIMLKDTAVSAICYGAKLMLPGVLRYDNDITVNDEIVLMTTKGEAIAIAIALMTTATIATCDHGLVAKLKRVIMERDLYPRQWGRGPVAMERKKLVAQGLLSKYAKPGEAPVVPATPKVVKVEDGVDSKIHKRNSHTPVPVSSSSSDEEPGPPRGPHYHDLNVSLCSSKKNPKLQEPSSDESD</sequence>
<feature type="region of interest" description="Disordered" evidence="3">
    <location>
        <begin position="409"/>
        <end position="468"/>
    </location>
</feature>
<dbReference type="Pfam" id="PF08068">
    <property type="entry name" value="DKCLD"/>
    <property type="match status" value="1"/>
</dbReference>
<dbReference type="PROSITE" id="PS50890">
    <property type="entry name" value="PUA"/>
    <property type="match status" value="1"/>
</dbReference>
<dbReference type="OrthoDB" id="10250002at2759"/>
<dbReference type="Pfam" id="PF01472">
    <property type="entry name" value="PUA"/>
    <property type="match status" value="1"/>
</dbReference>
<dbReference type="NCBIfam" id="TIGR00425">
    <property type="entry name" value="CBF5"/>
    <property type="match status" value="1"/>
</dbReference>
<proteinExistence type="inferred from homology"/>
<evidence type="ECO:0000256" key="2">
    <source>
        <dbReference type="ARBA" id="ARBA00023235"/>
    </source>
</evidence>
<dbReference type="InterPro" id="IPR015947">
    <property type="entry name" value="PUA-like_sf"/>
</dbReference>
<reference evidence="6 7" key="2">
    <citation type="journal article" date="2021" name="Genomics">
        <title>High-quality reference genome for Clonorchis sinensis.</title>
        <authorList>
            <person name="Young N.D."/>
            <person name="Stroehlein A.J."/>
            <person name="Kinkar L."/>
            <person name="Wang T."/>
            <person name="Sohn W.M."/>
            <person name="Chang B.C.H."/>
            <person name="Kaur P."/>
            <person name="Weisz D."/>
            <person name="Dudchenko O."/>
            <person name="Aiden E.L."/>
            <person name="Korhonen P.K."/>
            <person name="Gasser R.B."/>
        </authorList>
    </citation>
    <scope>NUCLEOTIDE SEQUENCE [LARGE SCALE GENOMIC DNA]</scope>
    <source>
        <strain evidence="6">Cs-k2</strain>
    </source>
</reference>
<dbReference type="NCBIfam" id="NF003280">
    <property type="entry name" value="PRK04270.1"/>
    <property type="match status" value="1"/>
</dbReference>
<dbReference type="AlphaFoldDB" id="A0A8T1M983"/>
<organism evidence="6 7">
    <name type="scientific">Clonorchis sinensis</name>
    <name type="common">Chinese liver fluke</name>
    <dbReference type="NCBI Taxonomy" id="79923"/>
    <lineage>
        <taxon>Eukaryota</taxon>
        <taxon>Metazoa</taxon>
        <taxon>Spiralia</taxon>
        <taxon>Lophotrochozoa</taxon>
        <taxon>Platyhelminthes</taxon>
        <taxon>Trematoda</taxon>
        <taxon>Digenea</taxon>
        <taxon>Opisthorchiida</taxon>
        <taxon>Opisthorchiata</taxon>
        <taxon>Opisthorchiidae</taxon>
        <taxon>Clonorchis</taxon>
    </lineage>
</organism>
<comment type="similarity">
    <text evidence="1">Belongs to the pseudouridine synthase TruB family.</text>
</comment>
<feature type="domain" description="Dyskerin-like" evidence="5">
    <location>
        <begin position="36"/>
        <end position="94"/>
    </location>
</feature>
<dbReference type="InterPro" id="IPR004521">
    <property type="entry name" value="Uncharacterised_CHP00451"/>
</dbReference>
<gene>
    <name evidence="6" type="ORF">CSKR_112730</name>
</gene>
<dbReference type="Pfam" id="PF16198">
    <property type="entry name" value="TruB_C_2"/>
    <property type="match status" value="1"/>
</dbReference>
<dbReference type="SMART" id="SM00359">
    <property type="entry name" value="PUA"/>
    <property type="match status" value="1"/>
</dbReference>
<dbReference type="SUPFAM" id="SSF55120">
    <property type="entry name" value="Pseudouridine synthase"/>
    <property type="match status" value="1"/>
</dbReference>
<dbReference type="PANTHER" id="PTHR23127:SF0">
    <property type="entry name" value="H_ACA RIBONUCLEOPROTEIN COMPLEX SUBUNIT DKC1"/>
    <property type="match status" value="1"/>
</dbReference>
<evidence type="ECO:0000259" key="5">
    <source>
        <dbReference type="SMART" id="SM01136"/>
    </source>
</evidence>
<name>A0A8T1M983_CLOSI</name>
<dbReference type="GO" id="GO:1990481">
    <property type="term" value="P:mRNA pseudouridine synthesis"/>
    <property type="evidence" value="ECO:0007669"/>
    <property type="project" value="TreeGrafter"/>
</dbReference>
<dbReference type="EMBL" id="NIRI02000056">
    <property type="protein sequence ID" value="KAG5445703.1"/>
    <property type="molecule type" value="Genomic_DNA"/>
</dbReference>
<dbReference type="InterPro" id="IPR032819">
    <property type="entry name" value="TruB_C"/>
</dbReference>